<dbReference type="InterPro" id="IPR036291">
    <property type="entry name" value="NAD(P)-bd_dom_sf"/>
</dbReference>
<keyword evidence="4" id="KW-1185">Reference proteome</keyword>
<protein>
    <submittedName>
        <fullName evidence="3">GDP-mannose 4,6-dehydratase</fullName>
    </submittedName>
</protein>
<evidence type="ECO:0000313" key="3">
    <source>
        <dbReference type="EMBL" id="ATG50305.1"/>
    </source>
</evidence>
<dbReference type="Gene3D" id="3.40.50.720">
    <property type="entry name" value="NAD(P)-binding Rossmann-like Domain"/>
    <property type="match status" value="1"/>
</dbReference>
<evidence type="ECO:0000259" key="2">
    <source>
        <dbReference type="Pfam" id="PF01370"/>
    </source>
</evidence>
<evidence type="ECO:0000256" key="1">
    <source>
        <dbReference type="ARBA" id="ARBA00007637"/>
    </source>
</evidence>
<comment type="similarity">
    <text evidence="1">Belongs to the NAD(P)-dependent epimerase/dehydratase family.</text>
</comment>
<feature type="domain" description="NAD-dependent epimerase/dehydratase" evidence="2">
    <location>
        <begin position="3"/>
        <end position="236"/>
    </location>
</feature>
<reference evidence="4" key="1">
    <citation type="submission" date="2017-09" db="EMBL/GenBank/DDBJ databases">
        <title>Brachybacterium sp. VM2412.</title>
        <authorList>
            <person name="Tak E.J."/>
            <person name="Bae J.-W."/>
        </authorList>
    </citation>
    <scope>NUCLEOTIDE SEQUENCE [LARGE SCALE GENOMIC DNA]</scope>
    <source>
        <strain evidence="4">VM2412</strain>
    </source>
</reference>
<dbReference type="AlphaFoldDB" id="A0A291GJD4"/>
<dbReference type="OrthoDB" id="9801785at2"/>
<dbReference type="SUPFAM" id="SSF51735">
    <property type="entry name" value="NAD(P)-binding Rossmann-fold domains"/>
    <property type="match status" value="1"/>
</dbReference>
<organism evidence="3 4">
    <name type="scientific">Brachybacterium vulturis</name>
    <dbReference type="NCBI Taxonomy" id="2017484"/>
    <lineage>
        <taxon>Bacteria</taxon>
        <taxon>Bacillati</taxon>
        <taxon>Actinomycetota</taxon>
        <taxon>Actinomycetes</taxon>
        <taxon>Micrococcales</taxon>
        <taxon>Dermabacteraceae</taxon>
        <taxon>Brachybacterium</taxon>
    </lineage>
</organism>
<gene>
    <name evidence="3" type="ORF">CFK38_01280</name>
</gene>
<dbReference type="Gene3D" id="3.90.25.10">
    <property type="entry name" value="UDP-galactose 4-epimerase, domain 1"/>
    <property type="match status" value="1"/>
</dbReference>
<dbReference type="KEGG" id="brz:CFK38_01280"/>
<proteinExistence type="inferred from homology"/>
<sequence>MRILITGGAGFIGSNLTRHALDAGHDVTIIDDLSTGHEDNVDPFRTRFIHGSITDADAVDEALGEVDTVVHLAALGSVPRSVQNPLASHEANINGTLNLLEVMRRRGVTQLTYSSSSSVYGKNPALPKSEREWVRPLSPYAVTKLASEQYVLAYQESFGFSTTAFRFFNVYGPGQRADHAYAAVIPIFLDALAKGEPLPMHGDGTQSRDFTFVDTVCSVLMQSVEGRASHPEPINLAFGTNISLLALVDVIEEITGIRPEVTHSASRTGDVPHSQAANSALQAAFPSVEPIGLRTGISRTWEWIRTRSE</sequence>
<dbReference type="RefSeq" id="WP_096801445.1">
    <property type="nucleotide sequence ID" value="NZ_CP023563.1"/>
</dbReference>
<dbReference type="Pfam" id="PF01370">
    <property type="entry name" value="Epimerase"/>
    <property type="match status" value="1"/>
</dbReference>
<dbReference type="EMBL" id="CP023563">
    <property type="protein sequence ID" value="ATG50305.1"/>
    <property type="molecule type" value="Genomic_DNA"/>
</dbReference>
<dbReference type="PANTHER" id="PTHR43000">
    <property type="entry name" value="DTDP-D-GLUCOSE 4,6-DEHYDRATASE-RELATED"/>
    <property type="match status" value="1"/>
</dbReference>
<name>A0A291GJD4_9MICO</name>
<dbReference type="Proteomes" id="UP000218165">
    <property type="component" value="Chromosome"/>
</dbReference>
<dbReference type="InterPro" id="IPR001509">
    <property type="entry name" value="Epimerase_deHydtase"/>
</dbReference>
<evidence type="ECO:0000313" key="4">
    <source>
        <dbReference type="Proteomes" id="UP000218165"/>
    </source>
</evidence>
<accession>A0A291GJD4</accession>